<gene>
    <name evidence="1" type="ORF">RsTaC01_0802</name>
</gene>
<dbReference type="EMBL" id="AP027925">
    <property type="protein sequence ID" value="BED92898.1"/>
    <property type="molecule type" value="Genomic_DNA"/>
</dbReference>
<protein>
    <submittedName>
        <fullName evidence="1">Uncharacterized protein</fullName>
    </submittedName>
</protein>
<organism evidence="1">
    <name type="scientific">Candidatus Paraimprobicoccus trichonymphae</name>
    <dbReference type="NCBI Taxonomy" id="3033793"/>
    <lineage>
        <taxon>Bacteria</taxon>
        <taxon>Bacillati</taxon>
        <taxon>Bacillota</taxon>
        <taxon>Clostridia</taxon>
        <taxon>Candidatus Paraimprobicoccus</taxon>
    </lineage>
</organism>
<reference evidence="1" key="1">
    <citation type="journal article" date="2023" name="ISME J.">
        <title>Emergence of putative energy parasites within Clostridia revealed by genome analysis of a novel endosymbiotic clade.</title>
        <authorList>
            <person name="Takahashi K."/>
            <person name="Kuwahara H."/>
            <person name="Horikawa Y."/>
            <person name="Izawa K."/>
            <person name="Kato D."/>
            <person name="Inagaki T."/>
            <person name="Yuki M."/>
            <person name="Ohkuma M."/>
            <person name="Hongoh Y."/>
        </authorList>
    </citation>
    <scope>NUCLEOTIDE SEQUENCE</scope>
    <source>
        <strain evidence="1">RsTa-C01</strain>
    </source>
</reference>
<proteinExistence type="predicted"/>
<sequence length="111" mass="13013">MCKKKLLKEKSYENLDEKELFLYEYDSKSNKKGDLLEDDSTIEIKEEKKEVELYAVVRQKKIIIVNLPVGEVDKFKETKMLVKTDINFKSFLIKCEKKMNYPAACCGVVHL</sequence>
<dbReference type="Proteomes" id="UP001335720">
    <property type="component" value="Chromosome"/>
</dbReference>
<evidence type="ECO:0000313" key="1">
    <source>
        <dbReference type="EMBL" id="BED92898.1"/>
    </source>
</evidence>
<accession>A0AA48HWY2</accession>
<dbReference type="KEGG" id="ptrh:RsTaC01_0802"/>
<dbReference type="AlphaFoldDB" id="A0AA48HWY2"/>
<name>A0AA48HWY2_9FIRM</name>